<dbReference type="EMBL" id="JARK01001366">
    <property type="protein sequence ID" value="EYC17576.1"/>
    <property type="molecule type" value="Genomic_DNA"/>
</dbReference>
<feature type="region of interest" description="Disordered" evidence="1">
    <location>
        <begin position="15"/>
        <end position="45"/>
    </location>
</feature>
<evidence type="ECO:0000256" key="1">
    <source>
        <dbReference type="SAM" id="MobiDB-lite"/>
    </source>
</evidence>
<dbReference type="Proteomes" id="UP000024635">
    <property type="component" value="Unassembled WGS sequence"/>
</dbReference>
<comment type="caution">
    <text evidence="2">The sequence shown here is derived from an EMBL/GenBank/DDBJ whole genome shotgun (WGS) entry which is preliminary data.</text>
</comment>
<accession>A0A016URN9</accession>
<proteinExistence type="predicted"/>
<gene>
    <name evidence="2" type="primary">Acey_s0030.g2147</name>
    <name evidence="2" type="ORF">Y032_0030g2147</name>
</gene>
<feature type="compositionally biased region" description="Polar residues" evidence="1">
    <location>
        <begin position="33"/>
        <end position="43"/>
    </location>
</feature>
<evidence type="ECO:0000313" key="2">
    <source>
        <dbReference type="EMBL" id="EYC17576.1"/>
    </source>
</evidence>
<sequence>MAIIALQGEEIIASHRHAPSTARNDDDLLSHSVGKSSHVQSSPPMWRRDVQAHHLTAMTLYYGPMFHKCNRLAE</sequence>
<name>A0A016URN9_9BILA</name>
<organism evidence="2 3">
    <name type="scientific">Ancylostoma ceylanicum</name>
    <dbReference type="NCBI Taxonomy" id="53326"/>
    <lineage>
        <taxon>Eukaryota</taxon>
        <taxon>Metazoa</taxon>
        <taxon>Ecdysozoa</taxon>
        <taxon>Nematoda</taxon>
        <taxon>Chromadorea</taxon>
        <taxon>Rhabditida</taxon>
        <taxon>Rhabditina</taxon>
        <taxon>Rhabditomorpha</taxon>
        <taxon>Strongyloidea</taxon>
        <taxon>Ancylostomatidae</taxon>
        <taxon>Ancylostomatinae</taxon>
        <taxon>Ancylostoma</taxon>
    </lineage>
</organism>
<dbReference type="AlphaFoldDB" id="A0A016URN9"/>
<reference evidence="3" key="1">
    <citation type="journal article" date="2015" name="Nat. Genet.">
        <title>The genome and transcriptome of the zoonotic hookworm Ancylostoma ceylanicum identify infection-specific gene families.</title>
        <authorList>
            <person name="Schwarz E.M."/>
            <person name="Hu Y."/>
            <person name="Antoshechkin I."/>
            <person name="Miller M.M."/>
            <person name="Sternberg P.W."/>
            <person name="Aroian R.V."/>
        </authorList>
    </citation>
    <scope>NUCLEOTIDE SEQUENCE</scope>
    <source>
        <strain evidence="3">HY135</strain>
    </source>
</reference>
<evidence type="ECO:0000313" key="3">
    <source>
        <dbReference type="Proteomes" id="UP000024635"/>
    </source>
</evidence>
<protein>
    <submittedName>
        <fullName evidence="2">Uncharacterized protein</fullName>
    </submittedName>
</protein>
<keyword evidence="3" id="KW-1185">Reference proteome</keyword>